<dbReference type="Gene3D" id="1.10.10.10">
    <property type="entry name" value="Winged helix-like DNA-binding domain superfamily/Winged helix DNA-binding domain"/>
    <property type="match status" value="1"/>
</dbReference>
<feature type="domain" description="HTH marR-type" evidence="4">
    <location>
        <begin position="1"/>
        <end position="139"/>
    </location>
</feature>
<dbReference type="Pfam" id="PF12802">
    <property type="entry name" value="MarR_2"/>
    <property type="match status" value="1"/>
</dbReference>
<keyword evidence="6" id="KW-1185">Reference proteome</keyword>
<dbReference type="PANTHER" id="PTHR33164">
    <property type="entry name" value="TRANSCRIPTIONAL REGULATOR, MARR FAMILY"/>
    <property type="match status" value="1"/>
</dbReference>
<proteinExistence type="predicted"/>
<dbReference type="InterPro" id="IPR036388">
    <property type="entry name" value="WH-like_DNA-bd_sf"/>
</dbReference>
<dbReference type="InterPro" id="IPR000835">
    <property type="entry name" value="HTH_MarR-typ"/>
</dbReference>
<accession>A0ABW4TMS4</accession>
<evidence type="ECO:0000256" key="3">
    <source>
        <dbReference type="ARBA" id="ARBA00023163"/>
    </source>
</evidence>
<dbReference type="SMART" id="SM00347">
    <property type="entry name" value="HTH_MARR"/>
    <property type="match status" value="1"/>
</dbReference>
<dbReference type="InterPro" id="IPR036390">
    <property type="entry name" value="WH_DNA-bd_sf"/>
</dbReference>
<comment type="caution">
    <text evidence="5">The sequence shown here is derived from an EMBL/GenBank/DDBJ whole genome shotgun (WGS) entry which is preliminary data.</text>
</comment>
<protein>
    <submittedName>
        <fullName evidence="5">MarR family winged helix-turn-helix transcriptional regulator</fullName>
    </submittedName>
</protein>
<dbReference type="SUPFAM" id="SSF46785">
    <property type="entry name" value="Winged helix' DNA-binding domain"/>
    <property type="match status" value="1"/>
</dbReference>
<evidence type="ECO:0000259" key="4">
    <source>
        <dbReference type="PROSITE" id="PS50995"/>
    </source>
</evidence>
<keyword evidence="1" id="KW-0805">Transcription regulation</keyword>
<evidence type="ECO:0000256" key="1">
    <source>
        <dbReference type="ARBA" id="ARBA00023015"/>
    </source>
</evidence>
<dbReference type="PROSITE" id="PS50995">
    <property type="entry name" value="HTH_MARR_2"/>
    <property type="match status" value="1"/>
</dbReference>
<dbReference type="Proteomes" id="UP001597351">
    <property type="component" value="Unassembled WGS sequence"/>
</dbReference>
<dbReference type="InterPro" id="IPR039422">
    <property type="entry name" value="MarR/SlyA-like"/>
</dbReference>
<gene>
    <name evidence="5" type="ORF">ACFSDE_08165</name>
</gene>
<reference evidence="6" key="1">
    <citation type="journal article" date="2019" name="Int. J. Syst. Evol. Microbiol.">
        <title>The Global Catalogue of Microorganisms (GCM) 10K type strain sequencing project: providing services to taxonomists for standard genome sequencing and annotation.</title>
        <authorList>
            <consortium name="The Broad Institute Genomics Platform"/>
            <consortium name="The Broad Institute Genome Sequencing Center for Infectious Disease"/>
            <person name="Wu L."/>
            <person name="Ma J."/>
        </authorList>
    </citation>
    <scope>NUCLEOTIDE SEQUENCE [LARGE SCALE GENOMIC DNA]</scope>
    <source>
        <strain evidence="6">CGMCC 1.12477</strain>
    </source>
</reference>
<evidence type="ECO:0000256" key="2">
    <source>
        <dbReference type="ARBA" id="ARBA00023125"/>
    </source>
</evidence>
<organism evidence="5 6">
    <name type="scientific">Nocardioides aestuarii</name>
    <dbReference type="NCBI Taxonomy" id="252231"/>
    <lineage>
        <taxon>Bacteria</taxon>
        <taxon>Bacillati</taxon>
        <taxon>Actinomycetota</taxon>
        <taxon>Actinomycetes</taxon>
        <taxon>Propionibacteriales</taxon>
        <taxon>Nocardioidaceae</taxon>
        <taxon>Nocardioides</taxon>
    </lineage>
</organism>
<evidence type="ECO:0000313" key="5">
    <source>
        <dbReference type="EMBL" id="MFD1946763.1"/>
    </source>
</evidence>
<dbReference type="PANTHER" id="PTHR33164:SF104">
    <property type="entry name" value="TRANSCRIPTIONAL REGULATORY PROTEIN"/>
    <property type="match status" value="1"/>
</dbReference>
<name>A0ABW4TMS4_9ACTN</name>
<evidence type="ECO:0000313" key="6">
    <source>
        <dbReference type="Proteomes" id="UP001597351"/>
    </source>
</evidence>
<keyword evidence="2" id="KW-0238">DNA-binding</keyword>
<dbReference type="PROSITE" id="PS01117">
    <property type="entry name" value="HTH_MARR_1"/>
    <property type="match status" value="1"/>
</dbReference>
<sequence length="139" mass="15164">MGTSTLVLLRRLLDLSQRANPALARRADLSHSELTALEMLTRESVGPGDLARHLGVTSAAATGIVDRLVARGHVERQPHAADGRRTQVVLTDSGRAEVIGHLMPMFLALDELDRSLAPDERDVVDRYLTGAIEAIRRIL</sequence>
<dbReference type="InterPro" id="IPR023187">
    <property type="entry name" value="Tscrpt_reg_MarR-type_CS"/>
</dbReference>
<dbReference type="EMBL" id="JBHUGD010000003">
    <property type="protein sequence ID" value="MFD1946763.1"/>
    <property type="molecule type" value="Genomic_DNA"/>
</dbReference>
<dbReference type="RefSeq" id="WP_343917220.1">
    <property type="nucleotide sequence ID" value="NZ_BAAAJT010000002.1"/>
</dbReference>
<dbReference type="PRINTS" id="PR00598">
    <property type="entry name" value="HTHMARR"/>
</dbReference>
<keyword evidence="3" id="KW-0804">Transcription</keyword>